<dbReference type="PROSITE" id="PS50967">
    <property type="entry name" value="HRDC"/>
    <property type="match status" value="1"/>
</dbReference>
<dbReference type="Gene3D" id="1.10.150.80">
    <property type="entry name" value="HRDC domain"/>
    <property type="match status" value="1"/>
</dbReference>
<comment type="catalytic activity">
    <reaction evidence="1">
        <text>Couples ATP hydrolysis with the unwinding of duplex DNA by translocating in the 3'-5' direction.</text>
        <dbReference type="EC" id="5.6.2.4"/>
    </reaction>
</comment>
<dbReference type="InterPro" id="IPR010997">
    <property type="entry name" value="HRDC-like_sf"/>
</dbReference>
<evidence type="ECO:0000313" key="5">
    <source>
        <dbReference type="EMBL" id="ESR46062.1"/>
    </source>
</evidence>
<dbReference type="GO" id="GO:0006281">
    <property type="term" value="P:DNA repair"/>
    <property type="evidence" value="ECO:0007669"/>
    <property type="project" value="InterPro"/>
</dbReference>
<dbReference type="EMBL" id="KI536799">
    <property type="protein sequence ID" value="ESR46062.1"/>
    <property type="molecule type" value="Genomic_DNA"/>
</dbReference>
<dbReference type="GO" id="GO:0043138">
    <property type="term" value="F:3'-5' DNA helicase activity"/>
    <property type="evidence" value="ECO:0007669"/>
    <property type="project" value="UniProtKB-EC"/>
</dbReference>
<dbReference type="EC" id="5.6.2.4" evidence="2"/>
<keyword evidence="6" id="KW-1185">Reference proteome</keyword>
<accession>V4SZ08</accession>
<dbReference type="OMA" id="NCAYERE"/>
<dbReference type="GO" id="GO:0006260">
    <property type="term" value="P:DNA replication"/>
    <property type="evidence" value="ECO:0007669"/>
    <property type="project" value="InterPro"/>
</dbReference>
<proteinExistence type="predicted"/>
<dbReference type="Pfam" id="PF00570">
    <property type="entry name" value="HRDC"/>
    <property type="match status" value="1"/>
</dbReference>
<dbReference type="STRING" id="85681.V4SZ08"/>
<dbReference type="InParanoid" id="V4SZ08"/>
<evidence type="ECO:0000259" key="4">
    <source>
        <dbReference type="PROSITE" id="PS50967"/>
    </source>
</evidence>
<gene>
    <name evidence="5" type="ORF">CICLE_v10002300mg</name>
</gene>
<dbReference type="FunFam" id="1.10.10.10:FF:000510">
    <property type="entry name" value="ATP-dependent DNA helicase"/>
    <property type="match status" value="1"/>
</dbReference>
<reference evidence="5 6" key="1">
    <citation type="submission" date="2013-10" db="EMBL/GenBank/DDBJ databases">
        <authorList>
            <consortium name="International Citrus Genome Consortium"/>
            <person name="Jenkins J."/>
            <person name="Schmutz J."/>
            <person name="Prochnik S."/>
            <person name="Rokhsar D."/>
            <person name="Gmitter F."/>
            <person name="Ollitrault P."/>
            <person name="Machado M."/>
            <person name="Talon M."/>
            <person name="Wincker P."/>
            <person name="Jaillon O."/>
            <person name="Morgante M."/>
        </authorList>
    </citation>
    <scope>NUCLEOTIDE SEQUENCE</scope>
    <source>
        <strain evidence="6">cv. Clemenules</strain>
    </source>
</reference>
<dbReference type="Pfam" id="PF09382">
    <property type="entry name" value="RQC"/>
    <property type="match status" value="1"/>
</dbReference>
<dbReference type="Proteomes" id="UP000030687">
    <property type="component" value="Unassembled WGS sequence"/>
</dbReference>
<feature type="region of interest" description="Disordered" evidence="3">
    <location>
        <begin position="202"/>
        <end position="243"/>
    </location>
</feature>
<evidence type="ECO:0000256" key="1">
    <source>
        <dbReference type="ARBA" id="ARBA00034617"/>
    </source>
</evidence>
<dbReference type="GO" id="GO:0000166">
    <property type="term" value="F:nucleotide binding"/>
    <property type="evidence" value="ECO:0007669"/>
    <property type="project" value="InterPro"/>
</dbReference>
<evidence type="ECO:0000313" key="6">
    <source>
        <dbReference type="Proteomes" id="UP000030687"/>
    </source>
</evidence>
<dbReference type="InterPro" id="IPR018982">
    <property type="entry name" value="RQC_domain"/>
</dbReference>
<dbReference type="SUPFAM" id="SSF47819">
    <property type="entry name" value="HRDC-like"/>
    <property type="match status" value="1"/>
</dbReference>
<evidence type="ECO:0000256" key="3">
    <source>
        <dbReference type="SAM" id="MobiDB-lite"/>
    </source>
</evidence>
<dbReference type="InterPro" id="IPR002121">
    <property type="entry name" value="HRDC_dom"/>
</dbReference>
<dbReference type="InterPro" id="IPR044876">
    <property type="entry name" value="HRDC_dom_sf"/>
</dbReference>
<protein>
    <recommendedName>
        <fullName evidence="2">DNA 3'-5' helicase</fullName>
        <ecNumber evidence="2">5.6.2.4</ecNumber>
    </recommendedName>
</protein>
<organism evidence="5 6">
    <name type="scientific">Citrus clementina</name>
    <name type="common">Clementine</name>
    <name type="synonym">Citrus deliciosa x Citrus sinensis</name>
    <dbReference type="NCBI Taxonomy" id="85681"/>
    <lineage>
        <taxon>Eukaryota</taxon>
        <taxon>Viridiplantae</taxon>
        <taxon>Streptophyta</taxon>
        <taxon>Embryophyta</taxon>
        <taxon>Tracheophyta</taxon>
        <taxon>Spermatophyta</taxon>
        <taxon>Magnoliopsida</taxon>
        <taxon>eudicotyledons</taxon>
        <taxon>Gunneridae</taxon>
        <taxon>Pentapetalae</taxon>
        <taxon>rosids</taxon>
        <taxon>malvids</taxon>
        <taxon>Sapindales</taxon>
        <taxon>Rutaceae</taxon>
        <taxon>Aurantioideae</taxon>
        <taxon>Citrus</taxon>
    </lineage>
</organism>
<feature type="domain" description="HRDC" evidence="4">
    <location>
        <begin position="127"/>
        <end position="206"/>
    </location>
</feature>
<name>V4SZ08_CITCL</name>
<dbReference type="GO" id="GO:0003676">
    <property type="term" value="F:nucleic acid binding"/>
    <property type="evidence" value="ECO:0007669"/>
    <property type="project" value="InterPro"/>
</dbReference>
<dbReference type="InterPro" id="IPR036388">
    <property type="entry name" value="WH-like_DNA-bd_sf"/>
</dbReference>
<evidence type="ECO:0000256" key="2">
    <source>
        <dbReference type="ARBA" id="ARBA00034808"/>
    </source>
</evidence>
<dbReference type="Gramene" id="ESR46062">
    <property type="protein sequence ID" value="ESR46062"/>
    <property type="gene ID" value="CICLE_v10002300mg"/>
</dbReference>
<dbReference type="KEGG" id="cic:CICLE_v10002300mg"/>
<dbReference type="SMART" id="SM00956">
    <property type="entry name" value="RQC"/>
    <property type="match status" value="1"/>
</dbReference>
<sequence length="243" mass="27228">MCDICAFSYEVNEVDVTRHAQCIISLLQDIQDNNQRLTMLQLVDKMKIKLKEIDSDLKREEIEQLVLQLIIDRVLSEEFQHTAYSTNAYVTIGPLAKLVLQGKKIIKLEISSVQKNTADNKKSTKRSLTSSALEFELDELRKELASISGGILPHSVLSSQLIRLISARKPSTMEELEKIIGKLKTGKYGSRILEVISKCGNSEQQHDNNAVSKEEQGRGARASKRTKKEKAVVVVDSSDDSEV</sequence>
<dbReference type="eggNOG" id="KOG0353">
    <property type="taxonomic scope" value="Eukaryota"/>
</dbReference>
<dbReference type="Gene3D" id="1.10.10.10">
    <property type="entry name" value="Winged helix-like DNA-binding domain superfamily/Winged helix DNA-binding domain"/>
    <property type="match status" value="1"/>
</dbReference>
<dbReference type="AlphaFoldDB" id="V4SZ08"/>
<feature type="compositionally biased region" description="Polar residues" evidence="3">
    <location>
        <begin position="202"/>
        <end position="211"/>
    </location>
</feature>